<reference evidence="2 3" key="1">
    <citation type="submission" date="2020-08" db="EMBL/GenBank/DDBJ databases">
        <title>Novel species isolated from subtropical streams in China.</title>
        <authorList>
            <person name="Lu H."/>
        </authorList>
    </citation>
    <scope>NUCLEOTIDE SEQUENCE [LARGE SCALE GENOMIC DNA]</scope>
    <source>
        <strain evidence="2 3">NL8W</strain>
    </source>
</reference>
<proteinExistence type="predicted"/>
<evidence type="ECO:0000313" key="3">
    <source>
        <dbReference type="Proteomes" id="UP000646911"/>
    </source>
</evidence>
<accession>A0ABR6Z5K0</accession>
<protein>
    <submittedName>
        <fullName evidence="2">Uncharacterized protein</fullName>
    </submittedName>
</protein>
<dbReference type="EMBL" id="JACOFX010000002">
    <property type="protein sequence ID" value="MBC3907041.1"/>
    <property type="molecule type" value="Genomic_DNA"/>
</dbReference>
<evidence type="ECO:0000313" key="2">
    <source>
        <dbReference type="EMBL" id="MBC3907041.1"/>
    </source>
</evidence>
<keyword evidence="1" id="KW-0472">Membrane</keyword>
<feature type="transmembrane region" description="Helical" evidence="1">
    <location>
        <begin position="20"/>
        <end position="41"/>
    </location>
</feature>
<evidence type="ECO:0000256" key="1">
    <source>
        <dbReference type="SAM" id="Phobius"/>
    </source>
</evidence>
<feature type="transmembrane region" description="Helical" evidence="1">
    <location>
        <begin position="232"/>
        <end position="250"/>
    </location>
</feature>
<feature type="transmembrane region" description="Helical" evidence="1">
    <location>
        <begin position="201"/>
        <end position="220"/>
    </location>
</feature>
<feature type="transmembrane region" description="Helical" evidence="1">
    <location>
        <begin position="61"/>
        <end position="77"/>
    </location>
</feature>
<keyword evidence="1" id="KW-0812">Transmembrane</keyword>
<feature type="transmembrane region" description="Helical" evidence="1">
    <location>
        <begin position="262"/>
        <end position="282"/>
    </location>
</feature>
<name>A0ABR6Z5K0_9BURK</name>
<dbReference type="Proteomes" id="UP000646911">
    <property type="component" value="Unassembled WGS sequence"/>
</dbReference>
<keyword evidence="3" id="KW-1185">Reference proteome</keyword>
<dbReference type="RefSeq" id="WP_186952247.1">
    <property type="nucleotide sequence ID" value="NZ_JACOFX010000002.1"/>
</dbReference>
<keyword evidence="1" id="KW-1133">Transmembrane helix</keyword>
<comment type="caution">
    <text evidence="2">The sequence shown here is derived from an EMBL/GenBank/DDBJ whole genome shotgun (WGS) entry which is preliminary data.</text>
</comment>
<organism evidence="2 3">
    <name type="scientific">Undibacterium umbellatum</name>
    <dbReference type="NCBI Taxonomy" id="2762300"/>
    <lineage>
        <taxon>Bacteria</taxon>
        <taxon>Pseudomonadati</taxon>
        <taxon>Pseudomonadota</taxon>
        <taxon>Betaproteobacteria</taxon>
        <taxon>Burkholderiales</taxon>
        <taxon>Oxalobacteraceae</taxon>
        <taxon>Undibacterium</taxon>
    </lineage>
</organism>
<gene>
    <name evidence="2" type="ORF">H8L47_05655</name>
</gene>
<sequence>MLNVPETRVFAWKKHRYSSIEYLLLSTLFLSILAVIFWMVYWDLLKLADFKKLVSAQSFPWLHFIVFVVMIVSNFAIHKFNRSARLYIDDSGVRLKLPPDSGLATLSFLERELLWSELKDATYMASFKIIQLRPNYAARPFSIRVQDWQLQNTNGNLTGGDAESDVMKVFRELGIFEKFPKNSRLEASDFDLMKHPATKKVLLGMAGLVVYGFLDAMLQHEGYAFFNLEYCLPHIISGSSVTLILVYCLLKARSRDFIPSGIIGVLAVMGGIAFGIASYVAGIRINQLAGGPLLEARYHRDAGCENLLPEDTSLPVVEYTHMTRDYWCSKTADEVLSIKVRKGLFGLYQFDLREHTQAIRDYRQKH</sequence>